<evidence type="ECO:0000313" key="3">
    <source>
        <dbReference type="Proteomes" id="UP000309992"/>
    </source>
</evidence>
<sequence>MSRALPVTVFVSRTARGPGGAALTRWAHDLCRDAAGFPGHLGAHVGTRVVDGTVTVHIGVSFAGAEALLRWERSGTRARRLAEGDELTRGEPVALPLAEFGLVAAASGRPAPSRLRSAVLIWAALFPPAALVNAVLMPHLDAWPGLVRTLLLTLLLVPTVVFGTLPLLQRALARRGR</sequence>
<feature type="transmembrane region" description="Helical" evidence="1">
    <location>
        <begin position="119"/>
        <end position="140"/>
    </location>
</feature>
<organism evidence="2 3">
    <name type="scientific">Prauserella endophytica</name>
    <dbReference type="NCBI Taxonomy" id="1592324"/>
    <lineage>
        <taxon>Bacteria</taxon>
        <taxon>Bacillati</taxon>
        <taxon>Actinomycetota</taxon>
        <taxon>Actinomycetes</taxon>
        <taxon>Pseudonocardiales</taxon>
        <taxon>Pseudonocardiaceae</taxon>
        <taxon>Prauserella</taxon>
        <taxon>Prauserella coralliicola group</taxon>
    </lineage>
</organism>
<evidence type="ECO:0000256" key="1">
    <source>
        <dbReference type="SAM" id="Phobius"/>
    </source>
</evidence>
<accession>A0ABY2S1X7</accession>
<proteinExistence type="predicted"/>
<comment type="caution">
    <text evidence="2">The sequence shown here is derived from an EMBL/GenBank/DDBJ whole genome shotgun (WGS) entry which is preliminary data.</text>
</comment>
<keyword evidence="1" id="KW-1133">Transmembrane helix</keyword>
<keyword evidence="1" id="KW-0472">Membrane</keyword>
<keyword evidence="1" id="KW-0812">Transmembrane</keyword>
<name>A0ABY2S1X7_9PSEU</name>
<dbReference type="PANTHER" id="PTHR40057">
    <property type="entry name" value="SLR1162 PROTEIN"/>
    <property type="match status" value="1"/>
</dbReference>
<dbReference type="PANTHER" id="PTHR40057:SF1">
    <property type="entry name" value="SLR1162 PROTEIN"/>
    <property type="match status" value="1"/>
</dbReference>
<reference evidence="2 3" key="1">
    <citation type="journal article" date="2015" name="Antonie Van Leeuwenhoek">
        <title>Prauserella endophytica sp. nov., an endophytic actinobacterium isolated from Tamarix taklamakanensis.</title>
        <authorList>
            <person name="Liu J.M."/>
            <person name="Habden X."/>
            <person name="Guo L."/>
            <person name="Tuo L."/>
            <person name="Jiang Z.K."/>
            <person name="Liu S.W."/>
            <person name="Liu X.F."/>
            <person name="Chen L."/>
            <person name="Li R.F."/>
            <person name="Zhang Y.Q."/>
            <person name="Sun C.H."/>
        </authorList>
    </citation>
    <scope>NUCLEOTIDE SEQUENCE [LARGE SCALE GENOMIC DNA]</scope>
    <source>
        <strain evidence="2 3">CGMCC 4.7182</strain>
    </source>
</reference>
<evidence type="ECO:0000313" key="2">
    <source>
        <dbReference type="EMBL" id="TKG69232.1"/>
    </source>
</evidence>
<protein>
    <recommendedName>
        <fullName evidence="4">Antibiotic biosynthesis monooxygenase</fullName>
    </recommendedName>
</protein>
<dbReference type="SUPFAM" id="SSF54909">
    <property type="entry name" value="Dimeric alpha+beta barrel"/>
    <property type="match status" value="1"/>
</dbReference>
<dbReference type="EMBL" id="SWMS01000011">
    <property type="protein sequence ID" value="TKG69232.1"/>
    <property type="molecule type" value="Genomic_DNA"/>
</dbReference>
<gene>
    <name evidence="2" type="ORF">FCN18_20815</name>
</gene>
<dbReference type="InterPro" id="IPR038762">
    <property type="entry name" value="ABM_predict"/>
</dbReference>
<dbReference type="Proteomes" id="UP000309992">
    <property type="component" value="Unassembled WGS sequence"/>
</dbReference>
<feature type="transmembrane region" description="Helical" evidence="1">
    <location>
        <begin position="146"/>
        <end position="168"/>
    </location>
</feature>
<evidence type="ECO:0008006" key="4">
    <source>
        <dbReference type="Google" id="ProtNLM"/>
    </source>
</evidence>
<dbReference type="RefSeq" id="WP_137095893.1">
    <property type="nucleotide sequence ID" value="NZ_SWMS01000011.1"/>
</dbReference>
<keyword evidence="3" id="KW-1185">Reference proteome</keyword>
<dbReference type="InterPro" id="IPR011008">
    <property type="entry name" value="Dimeric_a/b-barrel"/>
</dbReference>